<feature type="active site" description="Proton acceptor" evidence="3">
    <location>
        <position position="215"/>
    </location>
</feature>
<feature type="binding site" evidence="3">
    <location>
        <begin position="216"/>
        <end position="217"/>
    </location>
    <ligand>
        <name>substrate</name>
    </ligand>
</feature>
<dbReference type="EC" id="5.1.1.7" evidence="3 4"/>
<evidence type="ECO:0000256" key="2">
    <source>
        <dbReference type="ARBA" id="ARBA00023235"/>
    </source>
</evidence>
<evidence type="ECO:0000256" key="4">
    <source>
        <dbReference type="NCBIfam" id="TIGR00652"/>
    </source>
</evidence>
<protein>
    <recommendedName>
        <fullName evidence="3 4">Diaminopimelate epimerase</fullName>
        <shortName evidence="3">DAP epimerase</shortName>
        <ecNumber evidence="3 4">5.1.1.7</ecNumber>
    </recommendedName>
    <alternativeName>
        <fullName evidence="3">PLP-independent amino acid racemase</fullName>
    </alternativeName>
</protein>
<gene>
    <name evidence="3" type="primary">dapF</name>
    <name evidence="5" type="ORF">JYU14_04675</name>
</gene>
<evidence type="ECO:0000256" key="3">
    <source>
        <dbReference type="HAMAP-Rule" id="MF_00197"/>
    </source>
</evidence>
<dbReference type="PANTHER" id="PTHR31689:SF0">
    <property type="entry name" value="DIAMINOPIMELATE EPIMERASE"/>
    <property type="match status" value="1"/>
</dbReference>
<accession>A0ABS3AT20</accession>
<dbReference type="InterPro" id="IPR001653">
    <property type="entry name" value="DAP_epimerase_DapF"/>
</dbReference>
<comment type="subunit">
    <text evidence="3">Homodimer.</text>
</comment>
<proteinExistence type="inferred from homology"/>
<comment type="caution">
    <text evidence="5">The sequence shown here is derived from an EMBL/GenBank/DDBJ whole genome shotgun (WGS) entry which is preliminary data.</text>
</comment>
<reference evidence="5 6" key="1">
    <citation type="submission" date="2021-02" db="EMBL/GenBank/DDBJ databases">
        <title>Activity-based single-cell genomes from oceanic crustal fluid captures similar information to metagenomic and metatranscriptomic surveys with orders of magnitude less sampling.</title>
        <authorList>
            <person name="D'Angelo T.S."/>
            <person name="Orcutt B.N."/>
        </authorList>
    </citation>
    <scope>NUCLEOTIDE SEQUENCE [LARGE SCALE GENOMIC DNA]</scope>
    <source>
        <strain evidence="5">AH-315-G07</strain>
    </source>
</reference>
<comment type="similarity">
    <text evidence="1 3">Belongs to the diaminopimelate epimerase family.</text>
</comment>
<feature type="binding site" evidence="3">
    <location>
        <position position="19"/>
    </location>
    <ligand>
        <name>substrate</name>
    </ligand>
</feature>
<keyword evidence="3" id="KW-0963">Cytoplasm</keyword>
<feature type="active site" description="Proton donor" evidence="3">
    <location>
        <position position="82"/>
    </location>
</feature>
<comment type="pathway">
    <text evidence="3">Amino-acid biosynthesis; L-lysine biosynthesis via DAP pathway; DL-2,6-diaminopimelate from LL-2,6-diaminopimelate: step 1/1.</text>
</comment>
<evidence type="ECO:0000313" key="6">
    <source>
        <dbReference type="Proteomes" id="UP000722121"/>
    </source>
</evidence>
<dbReference type="NCBIfam" id="TIGR00652">
    <property type="entry name" value="DapF"/>
    <property type="match status" value="1"/>
</dbReference>
<feature type="binding site" evidence="3">
    <location>
        <begin position="83"/>
        <end position="84"/>
    </location>
    <ligand>
        <name>substrate</name>
    </ligand>
</feature>
<comment type="caution">
    <text evidence="3">Lacks conserved residue(s) required for the propagation of feature annotation.</text>
</comment>
<keyword evidence="2 3" id="KW-0413">Isomerase</keyword>
<feature type="site" description="Could be important to modulate the pK values of the two catalytic cysteine residues" evidence="3">
    <location>
        <position position="155"/>
    </location>
</feature>
<keyword evidence="3" id="KW-0457">Lysine biosynthesis</keyword>
<dbReference type="Gene3D" id="3.10.310.10">
    <property type="entry name" value="Diaminopimelate Epimerase, Chain A, domain 1"/>
    <property type="match status" value="2"/>
</dbReference>
<evidence type="ECO:0000256" key="1">
    <source>
        <dbReference type="ARBA" id="ARBA00010219"/>
    </source>
</evidence>
<dbReference type="PANTHER" id="PTHR31689">
    <property type="entry name" value="DIAMINOPIMELATE EPIMERASE, CHLOROPLASTIC"/>
    <property type="match status" value="1"/>
</dbReference>
<dbReference type="Proteomes" id="UP000722121">
    <property type="component" value="Unassembled WGS sequence"/>
</dbReference>
<comment type="function">
    <text evidence="3">Catalyzes the stereoinversion of LL-2,6-diaminopimelate (L,L-DAP) to meso-diaminopimelate (meso-DAP), a precursor of L-lysine and an essential component of the bacterial peptidoglycan.</text>
</comment>
<feature type="binding site" evidence="3">
    <location>
        <position position="187"/>
    </location>
    <ligand>
        <name>substrate</name>
    </ligand>
</feature>
<organism evidence="5 6">
    <name type="scientific">Simkania negevensis</name>
    <dbReference type="NCBI Taxonomy" id="83561"/>
    <lineage>
        <taxon>Bacteria</taxon>
        <taxon>Pseudomonadati</taxon>
        <taxon>Chlamydiota</taxon>
        <taxon>Chlamydiia</taxon>
        <taxon>Parachlamydiales</taxon>
        <taxon>Simkaniaceae</taxon>
        <taxon>Simkania</taxon>
    </lineage>
</organism>
<keyword evidence="6" id="KW-1185">Reference proteome</keyword>
<feature type="binding site" evidence="3">
    <location>
        <begin position="205"/>
        <end position="206"/>
    </location>
    <ligand>
        <name>substrate</name>
    </ligand>
</feature>
<comment type="subcellular location">
    <subcellularLocation>
        <location evidence="3">Cytoplasm</location>
    </subcellularLocation>
</comment>
<comment type="catalytic activity">
    <reaction evidence="3">
        <text>(2S,6S)-2,6-diaminopimelate = meso-2,6-diaminopimelate</text>
        <dbReference type="Rhea" id="RHEA:15393"/>
        <dbReference type="ChEBI" id="CHEBI:57609"/>
        <dbReference type="ChEBI" id="CHEBI:57791"/>
        <dbReference type="EC" id="5.1.1.7"/>
    </reaction>
</comment>
<dbReference type="EMBL" id="JAFITR010000120">
    <property type="protein sequence ID" value="MBN4067359.1"/>
    <property type="molecule type" value="Genomic_DNA"/>
</dbReference>
<dbReference type="SUPFAM" id="SSF54506">
    <property type="entry name" value="Diaminopimelate epimerase-like"/>
    <property type="match status" value="2"/>
</dbReference>
<sequence>MITQTNQSLPYCKYSGTGNIFLLFDNRKQLFPTHPSSFVEKLCNPASGPGADGIILLETASLPDADFTMRIFNSDCSEAEMCGNGIRCLAMFILKLGMSKKKYRIQTAERLLQIHYKKDLVTVEMGQASDIQWDLTIDALGREWTCHTINTGVLHTVLFLPDLDNIDIHALGKAIRFHPTFAPAGTNVDFAQLESNRSITIRTYERGVEAETFACGTGATASALVAAHLYQADSPVTINTRSGGTIFISFNQKGRGRWEKIAMTGPATLVEQGSIQF</sequence>
<dbReference type="GO" id="GO:0008837">
    <property type="term" value="F:diaminopimelate epimerase activity"/>
    <property type="evidence" value="ECO:0007669"/>
    <property type="project" value="UniProtKB-EC"/>
</dbReference>
<dbReference type="Pfam" id="PF01678">
    <property type="entry name" value="DAP_epimerase"/>
    <property type="match status" value="2"/>
</dbReference>
<feature type="binding site" evidence="3">
    <location>
        <position position="73"/>
    </location>
    <ligand>
        <name>substrate</name>
    </ligand>
</feature>
<feature type="site" description="Could be important to modulate the pK values of the two catalytic cysteine residues" evidence="3">
    <location>
        <position position="205"/>
    </location>
</feature>
<keyword evidence="3" id="KW-0028">Amino-acid biosynthesis</keyword>
<name>A0ABS3AT20_9BACT</name>
<dbReference type="HAMAP" id="MF_00197">
    <property type="entry name" value="DAP_epimerase"/>
    <property type="match status" value="1"/>
</dbReference>
<evidence type="ECO:0000313" key="5">
    <source>
        <dbReference type="EMBL" id="MBN4067359.1"/>
    </source>
</evidence>